<dbReference type="InParanoid" id="A0A165ED46"/>
<evidence type="ECO:0000256" key="1">
    <source>
        <dbReference type="SAM" id="SignalP"/>
    </source>
</evidence>
<feature type="chain" id="PRO_5007857093" evidence="1">
    <location>
        <begin position="22"/>
        <end position="121"/>
    </location>
</feature>
<sequence>MRVSTFALAPFVVLCAELVTAGVFIQGFGEQIVGCFNPVDSVTINTNGVCTPFKTRWFGVEFAGGGSQACFIKFFTDVGCGAFINTNVGPVDDVNLGGCVNPAVNNSLTGAESAMIIGCPT</sequence>
<proteinExistence type="predicted"/>
<organism evidence="2 3">
    <name type="scientific">Exidia glandulosa HHB12029</name>
    <dbReference type="NCBI Taxonomy" id="1314781"/>
    <lineage>
        <taxon>Eukaryota</taxon>
        <taxon>Fungi</taxon>
        <taxon>Dikarya</taxon>
        <taxon>Basidiomycota</taxon>
        <taxon>Agaricomycotina</taxon>
        <taxon>Agaricomycetes</taxon>
        <taxon>Auriculariales</taxon>
        <taxon>Exidiaceae</taxon>
        <taxon>Exidia</taxon>
    </lineage>
</organism>
<keyword evidence="3" id="KW-1185">Reference proteome</keyword>
<name>A0A165ED46_EXIGL</name>
<reference evidence="2 3" key="1">
    <citation type="journal article" date="2016" name="Mol. Biol. Evol.">
        <title>Comparative Genomics of Early-Diverging Mushroom-Forming Fungi Provides Insights into the Origins of Lignocellulose Decay Capabilities.</title>
        <authorList>
            <person name="Nagy L.G."/>
            <person name="Riley R."/>
            <person name="Tritt A."/>
            <person name="Adam C."/>
            <person name="Daum C."/>
            <person name="Floudas D."/>
            <person name="Sun H."/>
            <person name="Yadav J.S."/>
            <person name="Pangilinan J."/>
            <person name="Larsson K.H."/>
            <person name="Matsuura K."/>
            <person name="Barry K."/>
            <person name="Labutti K."/>
            <person name="Kuo R."/>
            <person name="Ohm R.A."/>
            <person name="Bhattacharya S.S."/>
            <person name="Shirouzu T."/>
            <person name="Yoshinaga Y."/>
            <person name="Martin F.M."/>
            <person name="Grigoriev I.V."/>
            <person name="Hibbett D.S."/>
        </authorList>
    </citation>
    <scope>NUCLEOTIDE SEQUENCE [LARGE SCALE GENOMIC DNA]</scope>
    <source>
        <strain evidence="2 3">HHB12029</strain>
    </source>
</reference>
<keyword evidence="1" id="KW-0732">Signal</keyword>
<dbReference type="OrthoDB" id="5411153at2759"/>
<protein>
    <submittedName>
        <fullName evidence="2">Uncharacterized protein</fullName>
    </submittedName>
</protein>
<accession>A0A165ED46</accession>
<evidence type="ECO:0000313" key="2">
    <source>
        <dbReference type="EMBL" id="KZV86648.1"/>
    </source>
</evidence>
<gene>
    <name evidence="2" type="ORF">EXIGLDRAFT_698226</name>
</gene>
<dbReference type="Proteomes" id="UP000077266">
    <property type="component" value="Unassembled WGS sequence"/>
</dbReference>
<dbReference type="AlphaFoldDB" id="A0A165ED46"/>
<feature type="signal peptide" evidence="1">
    <location>
        <begin position="1"/>
        <end position="21"/>
    </location>
</feature>
<dbReference type="EMBL" id="KV426149">
    <property type="protein sequence ID" value="KZV86648.1"/>
    <property type="molecule type" value="Genomic_DNA"/>
</dbReference>
<evidence type="ECO:0000313" key="3">
    <source>
        <dbReference type="Proteomes" id="UP000077266"/>
    </source>
</evidence>